<dbReference type="InterPro" id="IPR001657">
    <property type="entry name" value="Hedgehog"/>
</dbReference>
<feature type="domain" description="Hint" evidence="20">
    <location>
        <begin position="202"/>
        <end position="308"/>
    </location>
</feature>
<keyword evidence="6" id="KW-0709">Segmentation polarity protein</keyword>
<dbReference type="InterPro" id="IPR009045">
    <property type="entry name" value="Zn_M74/Hedgehog-like"/>
</dbReference>
<keyword evidence="18" id="KW-0333">Golgi apparatus</keyword>
<keyword evidence="14" id="KW-0449">Lipoprotein</keyword>
<keyword evidence="12 18" id="KW-0472">Membrane</keyword>
<dbReference type="RefSeq" id="XP_014665414.1">
    <property type="nucleotide sequence ID" value="XM_014809928.1"/>
</dbReference>
<dbReference type="InterPro" id="IPR050387">
    <property type="entry name" value="Hedgehog_Signaling"/>
</dbReference>
<comment type="function">
    <molecule>Protein hedgehog</molecule>
    <text evidence="18">The C-terminal part of the hedgehog protein precursor displays an autoproteolysis activity that results in the cleavage of the full-length protein into two parts (N-product and C-product). In addition, the C-terminal part displays a cholesterol transferase activity that results by the covalent attachment of a cholesterol moiety to the C-terminal of the newly generated N-product.</text>
</comment>
<feature type="chain" id="PRO_5047001364" description="Hedgehog protein" evidence="19">
    <location>
        <begin position="30"/>
        <end position="424"/>
    </location>
</feature>
<comment type="function">
    <molecule>Protein hedgehog N-product</molecule>
    <text evidence="18">The dually lipidated hedgehog protein N-product is a morphogen which is essential for a variety of patterning events during development.</text>
</comment>
<dbReference type="SMART" id="SM00306">
    <property type="entry name" value="HintN"/>
    <property type="match status" value="1"/>
</dbReference>
<evidence type="ECO:0000256" key="5">
    <source>
        <dbReference type="ARBA" id="ARBA00022679"/>
    </source>
</evidence>
<dbReference type="Pfam" id="PF01085">
    <property type="entry name" value="HH_signal"/>
    <property type="match status" value="1"/>
</dbReference>
<dbReference type="Gene3D" id="3.30.1380.10">
    <property type="match status" value="1"/>
</dbReference>
<evidence type="ECO:0000256" key="17">
    <source>
        <dbReference type="ARBA" id="ARBA00048589"/>
    </source>
</evidence>
<dbReference type="CDD" id="cd00081">
    <property type="entry name" value="Hint"/>
    <property type="match status" value="1"/>
</dbReference>
<dbReference type="InterPro" id="IPR006141">
    <property type="entry name" value="Intein_N"/>
</dbReference>
<dbReference type="PROSITE" id="PS50817">
    <property type="entry name" value="INTEIN_N_TER"/>
    <property type="match status" value="1"/>
</dbReference>
<evidence type="ECO:0000256" key="1">
    <source>
        <dbReference type="ARBA" id="ARBA00010649"/>
    </source>
</evidence>
<keyword evidence="9 18" id="KW-0378">Hydrolase</keyword>
<keyword evidence="7" id="KW-0479">Metal-binding</keyword>
<dbReference type="InterPro" id="IPR000320">
    <property type="entry name" value="Hedgehog_signalling_dom"/>
</dbReference>
<evidence type="ECO:0000256" key="12">
    <source>
        <dbReference type="ARBA" id="ARBA00023136"/>
    </source>
</evidence>
<evidence type="ECO:0000256" key="10">
    <source>
        <dbReference type="ARBA" id="ARBA00022813"/>
    </source>
</evidence>
<dbReference type="PANTHER" id="PTHR11889:SF31">
    <property type="entry name" value="PROTEIN HEDGEHOG"/>
    <property type="match status" value="1"/>
</dbReference>
<evidence type="ECO:0000256" key="2">
    <source>
        <dbReference type="ARBA" id="ARBA00022473"/>
    </source>
</evidence>
<dbReference type="InterPro" id="IPR036844">
    <property type="entry name" value="Hint_dom_sf"/>
</dbReference>
<dbReference type="PRINTS" id="PR00632">
    <property type="entry name" value="SONICHHOG"/>
</dbReference>
<comment type="similarity">
    <text evidence="1 18">Belongs to the hedgehog family.</text>
</comment>
<dbReference type="Gene3D" id="2.170.16.10">
    <property type="entry name" value="Hedgehog/Intein (Hint) domain"/>
    <property type="match status" value="1"/>
</dbReference>
<evidence type="ECO:0000256" key="4">
    <source>
        <dbReference type="ARBA" id="ARBA00022670"/>
    </source>
</evidence>
<accession>A0ABM1DZP3</accession>
<keyword evidence="3 18" id="KW-1003">Cell membrane</keyword>
<evidence type="ECO:0000256" key="3">
    <source>
        <dbReference type="ARBA" id="ARBA00022475"/>
    </source>
</evidence>
<dbReference type="Proteomes" id="UP000695022">
    <property type="component" value="Unplaced"/>
</dbReference>
<evidence type="ECO:0000256" key="6">
    <source>
        <dbReference type="ARBA" id="ARBA00022716"/>
    </source>
</evidence>
<reference evidence="22" key="1">
    <citation type="submission" date="2025-08" db="UniProtKB">
        <authorList>
            <consortium name="RefSeq"/>
        </authorList>
    </citation>
    <scope>IDENTIFICATION</scope>
</reference>
<dbReference type="InterPro" id="IPR003587">
    <property type="entry name" value="Hint_dom_N"/>
</dbReference>
<evidence type="ECO:0000313" key="21">
    <source>
        <dbReference type="Proteomes" id="UP000695022"/>
    </source>
</evidence>
<evidence type="ECO:0000256" key="9">
    <source>
        <dbReference type="ARBA" id="ARBA00022801"/>
    </source>
</evidence>
<keyword evidence="13" id="KW-0564">Palmitate</keyword>
<evidence type="ECO:0000259" key="20">
    <source>
        <dbReference type="SMART" id="SM00306"/>
    </source>
</evidence>
<evidence type="ECO:0000256" key="19">
    <source>
        <dbReference type="SAM" id="SignalP"/>
    </source>
</evidence>
<evidence type="ECO:0000256" key="7">
    <source>
        <dbReference type="ARBA" id="ARBA00022723"/>
    </source>
</evidence>
<organism evidence="21 22">
    <name type="scientific">Priapulus caudatus</name>
    <name type="common">Priapulid worm</name>
    <dbReference type="NCBI Taxonomy" id="37621"/>
    <lineage>
        <taxon>Eukaryota</taxon>
        <taxon>Metazoa</taxon>
        <taxon>Ecdysozoa</taxon>
        <taxon>Scalidophora</taxon>
        <taxon>Priapulida</taxon>
        <taxon>Priapulimorpha</taxon>
        <taxon>Priapulimorphida</taxon>
        <taxon>Priapulidae</taxon>
        <taxon>Priapulus</taxon>
    </lineage>
</organism>
<keyword evidence="8 18" id="KW-0732">Signal</keyword>
<comment type="subcellular location">
    <molecule>Protein hedgehog N-product</molecule>
    <subcellularLocation>
        <location evidence="18">Cell membrane</location>
        <topology evidence="18">Lipid-anchor</topology>
    </subcellularLocation>
</comment>
<evidence type="ECO:0000256" key="14">
    <source>
        <dbReference type="ARBA" id="ARBA00023288"/>
    </source>
</evidence>
<evidence type="ECO:0000313" key="22">
    <source>
        <dbReference type="RefSeq" id="XP_014665414.1"/>
    </source>
</evidence>
<protein>
    <recommendedName>
        <fullName evidence="18">Hedgehog protein</fullName>
    </recommendedName>
</protein>
<comment type="catalytic activity">
    <reaction evidence="17">
        <text>glycyl-L-cysteinyl-[protein] + cholesterol + H(+) = [protein]-C-terminal glycyl cholesterol ester + N-terminal L-cysteinyl-[protein]</text>
        <dbReference type="Rhea" id="RHEA:59504"/>
        <dbReference type="Rhea" id="RHEA-COMP:12707"/>
        <dbReference type="Rhea" id="RHEA-COMP:15369"/>
        <dbReference type="Rhea" id="RHEA-COMP:15374"/>
        <dbReference type="ChEBI" id="CHEBI:15378"/>
        <dbReference type="ChEBI" id="CHEBI:16113"/>
        <dbReference type="ChEBI" id="CHEBI:65250"/>
        <dbReference type="ChEBI" id="CHEBI:143135"/>
        <dbReference type="ChEBI" id="CHEBI:143140"/>
    </reaction>
    <physiologicalReaction direction="left-to-right" evidence="17">
        <dbReference type="Rhea" id="RHEA:59505"/>
    </physiologicalReaction>
</comment>
<keyword evidence="5" id="KW-0808">Transferase</keyword>
<name>A0ABM1DZP3_PRICU</name>
<feature type="signal peptide" evidence="19">
    <location>
        <begin position="1"/>
        <end position="29"/>
    </location>
</feature>
<gene>
    <name evidence="22" type="primary">LOC106807558</name>
</gene>
<dbReference type="InterPro" id="IPR001767">
    <property type="entry name" value="Hedgehog_Hint"/>
</dbReference>
<keyword evidence="4 18" id="KW-0645">Protease</keyword>
<keyword evidence="15" id="KW-0504">Morphogen</keyword>
<evidence type="ECO:0000256" key="16">
    <source>
        <dbReference type="ARBA" id="ARBA00045369"/>
    </source>
</evidence>
<sequence>MASKLLMWRRVEPTAVLLLLLLVTDAVLSCGPGRGGMRRKSSHKPTPLVYKQHVPNVSENTLGASGLYEGRITRDDPRFKELAANYITDIIFKNEEGTGADRLMTQTCIDRLKTLSIAVMNQWPDVKLRVTEAWVEDNQHPPDSLHYEGRAVDVQTSDRDRSKNGLLARLAVEAGFDWVYYESRSHIHCSVKSESSEAARSGGCFHGDSVVYMDNGETKKIRDLNVHDRVLTADSNGALAYSKVILFLDRNKEKRRLFFTIETEGNQSITLTPSHLIYTASKSNVEFKSGPVIFAKDVKPGDYIYVRHTHSGISSLTVERVLQVRHHVDSGVFAPLTLEGTIVVDNVLASCYAVINSQAVAHWAFAPVRLYYNWKDFLRKLGTSSRGDAVHREPASIPQDGIHWYASFLYNLAHLVLPDAMLYR</sequence>
<dbReference type="GeneID" id="106807558"/>
<proteinExistence type="inferred from homology"/>
<dbReference type="PIRSF" id="PIRSF009400">
    <property type="entry name" value="Peptidase_C46"/>
    <property type="match status" value="1"/>
</dbReference>
<dbReference type="NCBIfam" id="TIGR01445">
    <property type="entry name" value="intein_Nterm"/>
    <property type="match status" value="1"/>
</dbReference>
<evidence type="ECO:0000256" key="11">
    <source>
        <dbReference type="ARBA" id="ARBA00022837"/>
    </source>
</evidence>
<dbReference type="SUPFAM" id="SSF55166">
    <property type="entry name" value="Hedgehog/DD-peptidase"/>
    <property type="match status" value="1"/>
</dbReference>
<keyword evidence="18" id="KW-0256">Endoplasmic reticulum</keyword>
<keyword evidence="21" id="KW-1185">Reference proteome</keyword>
<keyword evidence="2 18" id="KW-0217">Developmental protein</keyword>
<keyword evidence="10 18" id="KW-0068">Autocatalytic cleavage</keyword>
<comment type="subcellular location">
    <molecule>Sonic hedgehog protein</molecule>
    <subcellularLocation>
        <location evidence="18">Endoplasmic reticulum membrane</location>
    </subcellularLocation>
    <subcellularLocation>
        <location evidence="18">Golgi apparatus membrane</location>
    </subcellularLocation>
</comment>
<comment type="function">
    <text evidence="16">The C-terminal part of the hedgehog protein precursor displays an autoproteolysis activity that results in the cleavage of the full-length protein into two parts (N-product and C-product). In addition, the C-terminal part displays a cholesterol transferase activity that results by the covalent attachment of a cholesterol moiety to the C-terminal of the newly generated N-product. Once cleaved, the C-product has no signaling activity and diffuses from the cell.</text>
</comment>
<evidence type="ECO:0000256" key="8">
    <source>
        <dbReference type="ARBA" id="ARBA00022729"/>
    </source>
</evidence>
<evidence type="ECO:0000256" key="18">
    <source>
        <dbReference type="RuleBase" id="RU280812"/>
    </source>
</evidence>
<evidence type="ECO:0000256" key="15">
    <source>
        <dbReference type="ARBA" id="ARBA00023301"/>
    </source>
</evidence>
<dbReference type="Pfam" id="PF01079">
    <property type="entry name" value="Hint"/>
    <property type="match status" value="1"/>
</dbReference>
<evidence type="ECO:0000256" key="13">
    <source>
        <dbReference type="ARBA" id="ARBA00023139"/>
    </source>
</evidence>
<dbReference type="PANTHER" id="PTHR11889">
    <property type="entry name" value="HEDGEHOG"/>
    <property type="match status" value="1"/>
</dbReference>
<dbReference type="SUPFAM" id="SSF51294">
    <property type="entry name" value="Hedgehog/intein (Hint) domain"/>
    <property type="match status" value="1"/>
</dbReference>
<keyword evidence="11" id="KW-0106">Calcium</keyword>